<dbReference type="PANTHER" id="PTHR42872:SF6">
    <property type="entry name" value="PROTEIN-GLUTAMATE METHYLESTERASE_PROTEIN-GLUTAMINE GLUTAMINASE"/>
    <property type="match status" value="1"/>
</dbReference>
<feature type="active site" evidence="4">
    <location>
        <position position="28"/>
    </location>
</feature>
<dbReference type="GO" id="GO:0005737">
    <property type="term" value="C:cytoplasm"/>
    <property type="evidence" value="ECO:0007669"/>
    <property type="project" value="InterPro"/>
</dbReference>
<evidence type="ECO:0000256" key="1">
    <source>
        <dbReference type="ARBA" id="ARBA00022801"/>
    </source>
</evidence>
<dbReference type="PANTHER" id="PTHR42872">
    <property type="entry name" value="PROTEIN-GLUTAMATE METHYLESTERASE/PROTEIN-GLUTAMINE GLUTAMINASE"/>
    <property type="match status" value="1"/>
</dbReference>
<comment type="caution">
    <text evidence="6">The sequence shown here is derived from an EMBL/GenBank/DDBJ whole genome shotgun (WGS) entry which is preliminary data.</text>
</comment>
<evidence type="ECO:0000256" key="4">
    <source>
        <dbReference type="PROSITE-ProRule" id="PRU00050"/>
    </source>
</evidence>
<dbReference type="InterPro" id="IPR000673">
    <property type="entry name" value="Sig_transdc_resp-reg_Me-estase"/>
</dbReference>
<feature type="active site" evidence="4">
    <location>
        <position position="154"/>
    </location>
</feature>
<evidence type="ECO:0000313" key="6">
    <source>
        <dbReference type="EMBL" id="MQL51473.1"/>
    </source>
</evidence>
<sequence>PAAPFAPPLVVVPKRAAARVDLVVVGSSTGGPAALQVIIPALPQDFPAALVLVQHIPRGFSASLAEHLNRRSRLPVKHAVEGDPVIPGRVLVAPAGFELTFRGQPGHVTVHLDAGRGPVPPGGFRPSVDGVMLSAAEIFGARAMGVLLTGMGRDGARGMAAIREKGGPTIAQDEASCVVFGMPKAAIELGAAERVVPLDRVAGEMVRMIQQTGIS</sequence>
<dbReference type="RefSeq" id="WP_194174810.1">
    <property type="nucleotide sequence ID" value="NZ_WHYR01000007.1"/>
</dbReference>
<dbReference type="GO" id="GO:0006935">
    <property type="term" value="P:chemotaxis"/>
    <property type="evidence" value="ECO:0007669"/>
    <property type="project" value="UniProtKB-UniRule"/>
</dbReference>
<evidence type="ECO:0000313" key="7">
    <source>
        <dbReference type="Proteomes" id="UP000441717"/>
    </source>
</evidence>
<protein>
    <recommendedName>
        <fullName evidence="2">protein-glutamate methylesterase</fullName>
        <ecNumber evidence="2">3.1.1.61</ecNumber>
    </recommendedName>
</protein>
<dbReference type="GO" id="GO:0000156">
    <property type="term" value="F:phosphorelay response regulator activity"/>
    <property type="evidence" value="ECO:0007669"/>
    <property type="project" value="InterPro"/>
</dbReference>
<keyword evidence="7" id="KW-1185">Reference proteome</keyword>
<dbReference type="SUPFAM" id="SSF52738">
    <property type="entry name" value="Methylesterase CheB, C-terminal domain"/>
    <property type="match status" value="1"/>
</dbReference>
<name>A0A6N7IPE5_9FIRM</name>
<feature type="non-terminal residue" evidence="6">
    <location>
        <position position="1"/>
    </location>
</feature>
<dbReference type="EC" id="3.1.1.61" evidence="2"/>
<dbReference type="InterPro" id="IPR035909">
    <property type="entry name" value="CheB_C"/>
</dbReference>
<gene>
    <name evidence="6" type="ORF">GFC01_04180</name>
</gene>
<comment type="catalytic activity">
    <reaction evidence="3">
        <text>[protein]-L-glutamate 5-O-methyl ester + H2O = L-glutamyl-[protein] + methanol + H(+)</text>
        <dbReference type="Rhea" id="RHEA:23236"/>
        <dbReference type="Rhea" id="RHEA-COMP:10208"/>
        <dbReference type="Rhea" id="RHEA-COMP:10311"/>
        <dbReference type="ChEBI" id="CHEBI:15377"/>
        <dbReference type="ChEBI" id="CHEBI:15378"/>
        <dbReference type="ChEBI" id="CHEBI:17790"/>
        <dbReference type="ChEBI" id="CHEBI:29973"/>
        <dbReference type="ChEBI" id="CHEBI:82795"/>
        <dbReference type="EC" id="3.1.1.61"/>
    </reaction>
</comment>
<dbReference type="Proteomes" id="UP000441717">
    <property type="component" value="Unassembled WGS sequence"/>
</dbReference>
<dbReference type="GO" id="GO:0008984">
    <property type="term" value="F:protein-glutamate methylesterase activity"/>
    <property type="evidence" value="ECO:0007669"/>
    <property type="project" value="UniProtKB-EC"/>
</dbReference>
<evidence type="ECO:0000256" key="3">
    <source>
        <dbReference type="ARBA" id="ARBA00048267"/>
    </source>
</evidence>
<keyword evidence="4" id="KW-0145">Chemotaxis</keyword>
<dbReference type="CDD" id="cd16432">
    <property type="entry name" value="CheB_Rec"/>
    <property type="match status" value="1"/>
</dbReference>
<organism evidence="6 7">
    <name type="scientific">Desulfofundulus thermobenzoicus</name>
    <dbReference type="NCBI Taxonomy" id="29376"/>
    <lineage>
        <taxon>Bacteria</taxon>
        <taxon>Bacillati</taxon>
        <taxon>Bacillota</taxon>
        <taxon>Clostridia</taxon>
        <taxon>Eubacteriales</taxon>
        <taxon>Peptococcaceae</taxon>
        <taxon>Desulfofundulus</taxon>
    </lineage>
</organism>
<dbReference type="AlphaFoldDB" id="A0A6N7IPE5"/>
<dbReference type="EMBL" id="WHYR01000007">
    <property type="protein sequence ID" value="MQL51473.1"/>
    <property type="molecule type" value="Genomic_DNA"/>
</dbReference>
<feature type="domain" description="CheB-type methylesterase" evidence="5">
    <location>
        <begin position="16"/>
        <end position="212"/>
    </location>
</feature>
<feature type="active site" evidence="4">
    <location>
        <position position="55"/>
    </location>
</feature>
<accession>A0A6N7IPE5</accession>
<evidence type="ECO:0000256" key="2">
    <source>
        <dbReference type="ARBA" id="ARBA00039140"/>
    </source>
</evidence>
<dbReference type="PROSITE" id="PS50122">
    <property type="entry name" value="CHEB"/>
    <property type="match status" value="1"/>
</dbReference>
<proteinExistence type="predicted"/>
<dbReference type="Pfam" id="PF01339">
    <property type="entry name" value="CheB_methylest"/>
    <property type="match status" value="1"/>
</dbReference>
<dbReference type="Gene3D" id="3.40.50.180">
    <property type="entry name" value="Methylesterase CheB, C-terminal domain"/>
    <property type="match status" value="1"/>
</dbReference>
<keyword evidence="1 4" id="KW-0378">Hydrolase</keyword>
<reference evidence="6 7" key="1">
    <citation type="submission" date="2019-10" db="EMBL/GenBank/DDBJ databases">
        <title>Comparative genomics of sulfur disproportionating microorganisms.</title>
        <authorList>
            <person name="Ward L.M."/>
            <person name="Bertran E."/>
            <person name="Johnston D."/>
        </authorList>
    </citation>
    <scope>NUCLEOTIDE SEQUENCE [LARGE SCALE GENOMIC DNA]</scope>
    <source>
        <strain evidence="6 7">DSM 14055</strain>
    </source>
</reference>
<evidence type="ECO:0000259" key="5">
    <source>
        <dbReference type="PROSITE" id="PS50122"/>
    </source>
</evidence>